<evidence type="ECO:0000259" key="8">
    <source>
        <dbReference type="PROSITE" id="PS50893"/>
    </source>
</evidence>
<feature type="transmembrane region" description="Helical" evidence="7">
    <location>
        <begin position="26"/>
        <end position="49"/>
    </location>
</feature>
<dbReference type="EMBL" id="JADGIZ020000013">
    <property type="protein sequence ID" value="KAL2917060.1"/>
    <property type="molecule type" value="Genomic_DNA"/>
</dbReference>
<dbReference type="CDD" id="cd03263">
    <property type="entry name" value="ABC_subfamily_A"/>
    <property type="match status" value="1"/>
</dbReference>
<feature type="transmembrane region" description="Helical" evidence="7">
    <location>
        <begin position="327"/>
        <end position="350"/>
    </location>
</feature>
<evidence type="ECO:0000256" key="7">
    <source>
        <dbReference type="SAM" id="Phobius"/>
    </source>
</evidence>
<dbReference type="Proteomes" id="UP001527925">
    <property type="component" value="Unassembled WGS sequence"/>
</dbReference>
<sequence length="878" mass="93891">MPSLWRQLAAALAMRRTLIRRELRSLIAGFLIPVIMISIASLVSTSIVIPSADAMPSFSRPFVNPSALKDVDAVGLVLPKATDAQAAAVTASLKASFAALGKPAMPLMPFASAADFQASLIDFYRGRPNASLVPAAIVVPDAVPTAPDADGKQSIKLAVLVDDVLVTGSRLNDIAPVMEAVADNAKQALLQQTGAVSFNSLFTVFASDKFGYDISSAFVPPFAASAFAQMISIVASAVVEEREAGHRDYLITMGLHPFAYYASIFVINIVIFFINIGASSLVLYLFKIPSFINTNYLNWFLPMLTFSLCCIVLSMCLAFMFRTQASAGAALGFGMSIVVFVPYFFVYFVANDEISTGALYGISAALPTFGLYRAFSEIGLAAQNGTPFTLASLADTGRNPILILSLIFVAQTFLYAYILAALVYRDLTNTKSFVGALVGVTNNWILGRGNGGSATKAIGGSSSEQYIRASTSELFDGTAVAVPAAAAGGGDGSIDAEVVREIQRISDPATANEDIIRMAGVRVEFTKPVSRDRARWWMPGETERFTVLDDLWLAIRKHECFAYLGPNGCGKTTTIKTLIGMVQPIGGHATIGPFSILPRYNTAARAIIGICPQFDTLWGKLTPREHLRFLAAIRGSSSGNANAVEAEIESLIGEVGLMDFADASIESLSGGNKRKVSLASACIGNPSVVFLDEPTTGVDVAIRRSIWNVIEKLKQRTSVILTTHSMEEADALSDRIGIMVNGQLQCVGTPQRLKTVYGCGYKVTVRTRGSPDDVRDWFLGGMDAGAWDVARQVGSTIVFQMTAAGVAGLQAELAAARSDKDKMLVGFERLRRIFAFIESPAGQPELAARLGIVSHEVRETSMSEVFVSFAGLQKGADK</sequence>
<reference evidence="9 10" key="1">
    <citation type="submission" date="2023-09" db="EMBL/GenBank/DDBJ databases">
        <title>Pangenome analysis of Batrachochytrium dendrobatidis and related Chytrids.</title>
        <authorList>
            <person name="Yacoub M.N."/>
            <person name="Stajich J.E."/>
            <person name="James T.Y."/>
        </authorList>
    </citation>
    <scope>NUCLEOTIDE SEQUENCE [LARGE SCALE GENOMIC DNA]</scope>
    <source>
        <strain evidence="9 10">JEL0888</strain>
    </source>
</reference>
<dbReference type="SMART" id="SM00382">
    <property type="entry name" value="AAA"/>
    <property type="match status" value="1"/>
</dbReference>
<evidence type="ECO:0000256" key="3">
    <source>
        <dbReference type="ARBA" id="ARBA00022741"/>
    </source>
</evidence>
<evidence type="ECO:0000313" key="9">
    <source>
        <dbReference type="EMBL" id="KAL2917060.1"/>
    </source>
</evidence>
<dbReference type="SUPFAM" id="SSF52540">
    <property type="entry name" value="P-loop containing nucleoside triphosphate hydrolases"/>
    <property type="match status" value="1"/>
</dbReference>
<protein>
    <recommendedName>
        <fullName evidence="8">ABC transporter domain-containing protein</fullName>
    </recommendedName>
</protein>
<feature type="transmembrane region" description="Helical" evidence="7">
    <location>
        <begin position="258"/>
        <end position="286"/>
    </location>
</feature>
<keyword evidence="3" id="KW-0547">Nucleotide-binding</keyword>
<comment type="subcellular location">
    <subcellularLocation>
        <location evidence="1">Membrane</location>
        <topology evidence="1">Multi-pass membrane protein</topology>
    </subcellularLocation>
</comment>
<feature type="transmembrane region" description="Helical" evidence="7">
    <location>
        <begin position="217"/>
        <end position="238"/>
    </location>
</feature>
<gene>
    <name evidence="9" type="ORF">HK105_203492</name>
</gene>
<evidence type="ECO:0000256" key="4">
    <source>
        <dbReference type="ARBA" id="ARBA00022840"/>
    </source>
</evidence>
<dbReference type="PANTHER" id="PTHR19229">
    <property type="entry name" value="ATP-BINDING CASSETTE TRANSPORTER SUBFAMILY A ABCA"/>
    <property type="match status" value="1"/>
</dbReference>
<keyword evidence="6 7" id="KW-0472">Membrane</keyword>
<keyword evidence="5 7" id="KW-1133">Transmembrane helix</keyword>
<evidence type="ECO:0000256" key="5">
    <source>
        <dbReference type="ARBA" id="ARBA00022989"/>
    </source>
</evidence>
<dbReference type="Pfam" id="PF00005">
    <property type="entry name" value="ABC_tran"/>
    <property type="match status" value="1"/>
</dbReference>
<dbReference type="PROSITE" id="PS50893">
    <property type="entry name" value="ABC_TRANSPORTER_2"/>
    <property type="match status" value="1"/>
</dbReference>
<feature type="domain" description="ABC transporter" evidence="8">
    <location>
        <begin position="516"/>
        <end position="766"/>
    </location>
</feature>
<keyword evidence="10" id="KW-1185">Reference proteome</keyword>
<dbReference type="Gene3D" id="3.40.50.300">
    <property type="entry name" value="P-loop containing nucleotide triphosphate hydrolases"/>
    <property type="match status" value="1"/>
</dbReference>
<dbReference type="InterPro" id="IPR013525">
    <property type="entry name" value="ABC2_TM"/>
</dbReference>
<dbReference type="InterPro" id="IPR026082">
    <property type="entry name" value="ABCA"/>
</dbReference>
<feature type="transmembrane region" description="Helical" evidence="7">
    <location>
        <begin position="401"/>
        <end position="424"/>
    </location>
</feature>
<keyword evidence="4" id="KW-0067">ATP-binding</keyword>
<dbReference type="InterPro" id="IPR027417">
    <property type="entry name" value="P-loop_NTPase"/>
</dbReference>
<organism evidence="9 10">
    <name type="scientific">Polyrhizophydium stewartii</name>
    <dbReference type="NCBI Taxonomy" id="2732419"/>
    <lineage>
        <taxon>Eukaryota</taxon>
        <taxon>Fungi</taxon>
        <taxon>Fungi incertae sedis</taxon>
        <taxon>Chytridiomycota</taxon>
        <taxon>Chytridiomycota incertae sedis</taxon>
        <taxon>Chytridiomycetes</taxon>
        <taxon>Rhizophydiales</taxon>
        <taxon>Rhizophydiales incertae sedis</taxon>
        <taxon>Polyrhizophydium</taxon>
    </lineage>
</organism>
<feature type="transmembrane region" description="Helical" evidence="7">
    <location>
        <begin position="357"/>
        <end position="375"/>
    </location>
</feature>
<comment type="caution">
    <text evidence="9">The sequence shown here is derived from an EMBL/GenBank/DDBJ whole genome shotgun (WGS) entry which is preliminary data.</text>
</comment>
<name>A0ABR4NBY9_9FUNG</name>
<keyword evidence="2 7" id="KW-0812">Transmembrane</keyword>
<dbReference type="InterPro" id="IPR003593">
    <property type="entry name" value="AAA+_ATPase"/>
</dbReference>
<proteinExistence type="predicted"/>
<feature type="transmembrane region" description="Helical" evidence="7">
    <location>
        <begin position="298"/>
        <end position="321"/>
    </location>
</feature>
<evidence type="ECO:0000256" key="2">
    <source>
        <dbReference type="ARBA" id="ARBA00022692"/>
    </source>
</evidence>
<accession>A0ABR4NBY9</accession>
<dbReference type="InterPro" id="IPR003439">
    <property type="entry name" value="ABC_transporter-like_ATP-bd"/>
</dbReference>
<dbReference type="Pfam" id="PF12698">
    <property type="entry name" value="ABC2_membrane_3"/>
    <property type="match status" value="1"/>
</dbReference>
<evidence type="ECO:0000256" key="1">
    <source>
        <dbReference type="ARBA" id="ARBA00004141"/>
    </source>
</evidence>
<evidence type="ECO:0000256" key="6">
    <source>
        <dbReference type="ARBA" id="ARBA00023136"/>
    </source>
</evidence>
<evidence type="ECO:0000313" key="10">
    <source>
        <dbReference type="Proteomes" id="UP001527925"/>
    </source>
</evidence>